<dbReference type="STRING" id="503106.A0A218Z3N1"/>
<dbReference type="EMBL" id="MZNU01000219">
    <property type="protein sequence ID" value="OWP02617.1"/>
    <property type="molecule type" value="Genomic_DNA"/>
</dbReference>
<evidence type="ECO:0000256" key="1">
    <source>
        <dbReference type="ARBA" id="ARBA00004370"/>
    </source>
</evidence>
<feature type="transmembrane region" description="Helical" evidence="5">
    <location>
        <begin position="51"/>
        <end position="70"/>
    </location>
</feature>
<evidence type="ECO:0008006" key="8">
    <source>
        <dbReference type="Google" id="ProtNLM"/>
    </source>
</evidence>
<accession>A0A218Z3N1</accession>
<dbReference type="GO" id="GO:0022857">
    <property type="term" value="F:transmembrane transporter activity"/>
    <property type="evidence" value="ECO:0007669"/>
    <property type="project" value="InterPro"/>
</dbReference>
<dbReference type="SUPFAM" id="SSF103473">
    <property type="entry name" value="MFS general substrate transporter"/>
    <property type="match status" value="1"/>
</dbReference>
<dbReference type="InParanoid" id="A0A218Z3N1"/>
<dbReference type="Gene3D" id="1.20.1250.20">
    <property type="entry name" value="MFS general substrate transporter like domains"/>
    <property type="match status" value="1"/>
</dbReference>
<keyword evidence="3 5" id="KW-1133">Transmembrane helix</keyword>
<evidence type="ECO:0000313" key="7">
    <source>
        <dbReference type="Proteomes" id="UP000242519"/>
    </source>
</evidence>
<gene>
    <name evidence="6" type="ORF">B2J93_6450</name>
</gene>
<proteinExistence type="predicted"/>
<evidence type="ECO:0000256" key="2">
    <source>
        <dbReference type="ARBA" id="ARBA00022692"/>
    </source>
</evidence>
<name>A0A218Z3N1_9HELO</name>
<dbReference type="AlphaFoldDB" id="A0A218Z3N1"/>
<keyword evidence="4 5" id="KW-0472">Membrane</keyword>
<comment type="caution">
    <text evidence="6">The sequence shown here is derived from an EMBL/GenBank/DDBJ whole genome shotgun (WGS) entry which is preliminary data.</text>
</comment>
<dbReference type="OrthoDB" id="6133115at2759"/>
<sequence length="99" mass="10777">MADIPAKNASCIAEHHEDFDGKRKTFHDPDWWCYTTVPFVGPAIDTLGRRIGMWIGASITIMGVTIQGTIVDTNNVSQFMGGRIFMAMGVSIIASAGRC</sequence>
<dbReference type="Pfam" id="PF00083">
    <property type="entry name" value="Sugar_tr"/>
    <property type="match status" value="1"/>
</dbReference>
<keyword evidence="2 5" id="KW-0812">Transmembrane</keyword>
<keyword evidence="7" id="KW-1185">Reference proteome</keyword>
<dbReference type="InterPro" id="IPR036259">
    <property type="entry name" value="MFS_trans_sf"/>
</dbReference>
<protein>
    <recommendedName>
        <fullName evidence="8">Major facilitator superfamily (MFS) profile domain-containing protein</fullName>
    </recommendedName>
</protein>
<evidence type="ECO:0000256" key="5">
    <source>
        <dbReference type="SAM" id="Phobius"/>
    </source>
</evidence>
<dbReference type="Proteomes" id="UP000242519">
    <property type="component" value="Unassembled WGS sequence"/>
</dbReference>
<dbReference type="InterPro" id="IPR005828">
    <property type="entry name" value="MFS_sugar_transport-like"/>
</dbReference>
<feature type="transmembrane region" description="Helical" evidence="5">
    <location>
        <begin position="76"/>
        <end position="96"/>
    </location>
</feature>
<dbReference type="GO" id="GO:0016020">
    <property type="term" value="C:membrane"/>
    <property type="evidence" value="ECO:0007669"/>
    <property type="project" value="UniProtKB-SubCell"/>
</dbReference>
<organism evidence="6 7">
    <name type="scientific">Diplocarpon coronariae</name>
    <dbReference type="NCBI Taxonomy" id="2795749"/>
    <lineage>
        <taxon>Eukaryota</taxon>
        <taxon>Fungi</taxon>
        <taxon>Dikarya</taxon>
        <taxon>Ascomycota</taxon>
        <taxon>Pezizomycotina</taxon>
        <taxon>Leotiomycetes</taxon>
        <taxon>Helotiales</taxon>
        <taxon>Drepanopezizaceae</taxon>
        <taxon>Diplocarpon</taxon>
    </lineage>
</organism>
<evidence type="ECO:0000313" key="6">
    <source>
        <dbReference type="EMBL" id="OWP02617.1"/>
    </source>
</evidence>
<reference evidence="6 7" key="1">
    <citation type="submission" date="2017-04" db="EMBL/GenBank/DDBJ databases">
        <title>Draft genome sequence of Marssonina coronaria NL1: causal agent of apple blotch.</title>
        <authorList>
            <person name="Cheng Q."/>
        </authorList>
    </citation>
    <scope>NUCLEOTIDE SEQUENCE [LARGE SCALE GENOMIC DNA]</scope>
    <source>
        <strain evidence="6 7">NL1</strain>
    </source>
</reference>
<evidence type="ECO:0000256" key="4">
    <source>
        <dbReference type="ARBA" id="ARBA00023136"/>
    </source>
</evidence>
<comment type="subcellular location">
    <subcellularLocation>
        <location evidence="1">Membrane</location>
    </subcellularLocation>
</comment>
<evidence type="ECO:0000256" key="3">
    <source>
        <dbReference type="ARBA" id="ARBA00022989"/>
    </source>
</evidence>